<dbReference type="Proteomes" id="UP000327157">
    <property type="component" value="Unassembled WGS sequence"/>
</dbReference>
<protein>
    <submittedName>
        <fullName evidence="1">Uncharacterized protein</fullName>
    </submittedName>
</protein>
<proteinExistence type="predicted"/>
<name>A0A5N5FNX2_9ROSA</name>
<gene>
    <name evidence="1" type="ORF">D8674_037146</name>
</gene>
<keyword evidence="2" id="KW-1185">Reference proteome</keyword>
<accession>A0A5N5FNX2</accession>
<reference evidence="1 2" key="1">
    <citation type="submission" date="2019-09" db="EMBL/GenBank/DDBJ databases">
        <authorList>
            <person name="Ou C."/>
        </authorList>
    </citation>
    <scope>NUCLEOTIDE SEQUENCE [LARGE SCALE GENOMIC DNA]</scope>
    <source>
        <strain evidence="1">S2</strain>
        <tissue evidence="1">Leaf</tissue>
    </source>
</reference>
<dbReference type="EMBL" id="SMOL01000577">
    <property type="protein sequence ID" value="KAB2604859.1"/>
    <property type="molecule type" value="Genomic_DNA"/>
</dbReference>
<organism evidence="1 2">
    <name type="scientific">Pyrus ussuriensis x Pyrus communis</name>
    <dbReference type="NCBI Taxonomy" id="2448454"/>
    <lineage>
        <taxon>Eukaryota</taxon>
        <taxon>Viridiplantae</taxon>
        <taxon>Streptophyta</taxon>
        <taxon>Embryophyta</taxon>
        <taxon>Tracheophyta</taxon>
        <taxon>Spermatophyta</taxon>
        <taxon>Magnoliopsida</taxon>
        <taxon>eudicotyledons</taxon>
        <taxon>Gunneridae</taxon>
        <taxon>Pentapetalae</taxon>
        <taxon>rosids</taxon>
        <taxon>fabids</taxon>
        <taxon>Rosales</taxon>
        <taxon>Rosaceae</taxon>
        <taxon>Amygdaloideae</taxon>
        <taxon>Maleae</taxon>
        <taxon>Pyrus</taxon>
    </lineage>
</organism>
<reference evidence="1 2" key="2">
    <citation type="submission" date="2019-11" db="EMBL/GenBank/DDBJ databases">
        <title>A de novo genome assembly of a pear dwarfing rootstock.</title>
        <authorList>
            <person name="Wang F."/>
            <person name="Wang J."/>
            <person name="Li S."/>
            <person name="Zhang Y."/>
            <person name="Fang M."/>
            <person name="Ma L."/>
            <person name="Zhao Y."/>
            <person name="Jiang S."/>
        </authorList>
    </citation>
    <scope>NUCLEOTIDE SEQUENCE [LARGE SCALE GENOMIC DNA]</scope>
    <source>
        <strain evidence="1">S2</strain>
        <tissue evidence="1">Leaf</tissue>
    </source>
</reference>
<sequence length="104" mass="11442">MFDDLVKLLFPFESYYNDDLRLGKVNFFDAMCVLLKNQDVMMSNVGGGESEARENSGSFVAAMLVAEAAFVSARPTGGMMSPRKRVCEEEAIEAGPSAYLEEID</sequence>
<evidence type="ECO:0000313" key="1">
    <source>
        <dbReference type="EMBL" id="KAB2604859.1"/>
    </source>
</evidence>
<comment type="caution">
    <text evidence="1">The sequence shown here is derived from an EMBL/GenBank/DDBJ whole genome shotgun (WGS) entry which is preliminary data.</text>
</comment>
<evidence type="ECO:0000313" key="2">
    <source>
        <dbReference type="Proteomes" id="UP000327157"/>
    </source>
</evidence>
<dbReference type="AlphaFoldDB" id="A0A5N5FNX2"/>